<dbReference type="PROSITE" id="PS51152">
    <property type="entry name" value="NFYA_HAP2_2"/>
    <property type="match status" value="1"/>
</dbReference>
<keyword evidence="5 6" id="KW-0539">Nucleus</keyword>
<dbReference type="EMBL" id="JABSTV010001248">
    <property type="protein sequence ID" value="KAH7968055.1"/>
    <property type="molecule type" value="Genomic_DNA"/>
</dbReference>
<evidence type="ECO:0000256" key="7">
    <source>
        <dbReference type="SAM" id="MobiDB-lite"/>
    </source>
</evidence>
<dbReference type="GO" id="GO:0003700">
    <property type="term" value="F:DNA-binding transcription factor activity"/>
    <property type="evidence" value="ECO:0007669"/>
    <property type="project" value="UniProtKB-UniRule"/>
</dbReference>
<dbReference type="Gene3D" id="6.10.250.2430">
    <property type="match status" value="1"/>
</dbReference>
<keyword evidence="2 6" id="KW-0805">Transcription regulation</keyword>
<comment type="similarity">
    <text evidence="6">Belongs to the NFYA/HAP2 subunit family.</text>
</comment>
<evidence type="ECO:0000256" key="3">
    <source>
        <dbReference type="ARBA" id="ARBA00023125"/>
    </source>
</evidence>
<dbReference type="GO" id="GO:0005634">
    <property type="term" value="C:nucleus"/>
    <property type="evidence" value="ECO:0007669"/>
    <property type="project" value="UniProtKB-SubCell"/>
</dbReference>
<feature type="compositionally biased region" description="Basic and acidic residues" evidence="7">
    <location>
        <begin position="294"/>
        <end position="312"/>
    </location>
</feature>
<dbReference type="PANTHER" id="PTHR12632">
    <property type="entry name" value="TRANSCRIPTION FACTOR NF-Y ALPHA-RELATED"/>
    <property type="match status" value="1"/>
</dbReference>
<dbReference type="Pfam" id="PF02045">
    <property type="entry name" value="CBFB_NFYA"/>
    <property type="match status" value="1"/>
</dbReference>
<protein>
    <recommendedName>
        <fullName evidence="6">Nuclear transcription factor Y subunit</fullName>
    </recommendedName>
</protein>
<evidence type="ECO:0000256" key="6">
    <source>
        <dbReference type="RuleBase" id="RU367155"/>
    </source>
</evidence>
<dbReference type="GO" id="GO:0003677">
    <property type="term" value="F:DNA binding"/>
    <property type="evidence" value="ECO:0007669"/>
    <property type="project" value="UniProtKB-KW"/>
</dbReference>
<keyword evidence="3 6" id="KW-0238">DNA-binding</keyword>
<dbReference type="PRINTS" id="PR00616">
    <property type="entry name" value="CCAATSUBUNTB"/>
</dbReference>
<evidence type="ECO:0000256" key="5">
    <source>
        <dbReference type="ARBA" id="ARBA00023242"/>
    </source>
</evidence>
<accession>A0A9D4T1I0</accession>
<evidence type="ECO:0000256" key="2">
    <source>
        <dbReference type="ARBA" id="ARBA00023015"/>
    </source>
</evidence>
<dbReference type="VEuPathDB" id="VectorBase:RSAN_048961"/>
<reference evidence="8" key="2">
    <citation type="submission" date="2021-09" db="EMBL/GenBank/DDBJ databases">
        <authorList>
            <person name="Jia N."/>
            <person name="Wang J."/>
            <person name="Shi W."/>
            <person name="Du L."/>
            <person name="Sun Y."/>
            <person name="Zhan W."/>
            <person name="Jiang J."/>
            <person name="Wang Q."/>
            <person name="Zhang B."/>
            <person name="Ji P."/>
            <person name="Sakyi L.B."/>
            <person name="Cui X."/>
            <person name="Yuan T."/>
            <person name="Jiang B."/>
            <person name="Yang W."/>
            <person name="Lam T.T.-Y."/>
            <person name="Chang Q."/>
            <person name="Ding S."/>
            <person name="Wang X."/>
            <person name="Zhu J."/>
            <person name="Ruan X."/>
            <person name="Zhao L."/>
            <person name="Wei J."/>
            <person name="Que T."/>
            <person name="Du C."/>
            <person name="Cheng J."/>
            <person name="Dai P."/>
            <person name="Han X."/>
            <person name="Huang E."/>
            <person name="Gao Y."/>
            <person name="Liu J."/>
            <person name="Shao H."/>
            <person name="Ye R."/>
            <person name="Li L."/>
            <person name="Wei W."/>
            <person name="Wang X."/>
            <person name="Wang C."/>
            <person name="Huo Q."/>
            <person name="Li W."/>
            <person name="Guo W."/>
            <person name="Chen H."/>
            <person name="Chen S."/>
            <person name="Zhou L."/>
            <person name="Zhou L."/>
            <person name="Ni X."/>
            <person name="Tian J."/>
            <person name="Zhou Y."/>
            <person name="Sheng Y."/>
            <person name="Liu T."/>
            <person name="Pan Y."/>
            <person name="Xia L."/>
            <person name="Li J."/>
            <person name="Zhao F."/>
            <person name="Cao W."/>
        </authorList>
    </citation>
    <scope>NUCLEOTIDE SEQUENCE</scope>
    <source>
        <strain evidence="8">Rsan-2018</strain>
        <tissue evidence="8">Larvae</tissue>
    </source>
</reference>
<organism evidence="8 9">
    <name type="scientific">Rhipicephalus sanguineus</name>
    <name type="common">Brown dog tick</name>
    <name type="synonym">Ixodes sanguineus</name>
    <dbReference type="NCBI Taxonomy" id="34632"/>
    <lineage>
        <taxon>Eukaryota</taxon>
        <taxon>Metazoa</taxon>
        <taxon>Ecdysozoa</taxon>
        <taxon>Arthropoda</taxon>
        <taxon>Chelicerata</taxon>
        <taxon>Arachnida</taxon>
        <taxon>Acari</taxon>
        <taxon>Parasitiformes</taxon>
        <taxon>Ixodida</taxon>
        <taxon>Ixodoidea</taxon>
        <taxon>Ixodidae</taxon>
        <taxon>Rhipicephalinae</taxon>
        <taxon>Rhipicephalus</taxon>
        <taxon>Rhipicephalus</taxon>
    </lineage>
</organism>
<proteinExistence type="inferred from homology"/>
<gene>
    <name evidence="8" type="ORF">HPB52_005540</name>
</gene>
<keyword evidence="9" id="KW-1185">Reference proteome</keyword>
<comment type="subcellular location">
    <subcellularLocation>
        <location evidence="1 6">Nucleus</location>
    </subcellularLocation>
</comment>
<feature type="region of interest" description="Disordered" evidence="7">
    <location>
        <begin position="278"/>
        <end position="335"/>
    </location>
</feature>
<comment type="subunit">
    <text evidence="6">Heterotrimer.</text>
</comment>
<evidence type="ECO:0000256" key="4">
    <source>
        <dbReference type="ARBA" id="ARBA00023163"/>
    </source>
</evidence>
<name>A0A9D4T1I0_RHISA</name>
<feature type="compositionally biased region" description="Polar residues" evidence="7">
    <location>
        <begin position="315"/>
        <end position="328"/>
    </location>
</feature>
<dbReference type="InterPro" id="IPR001289">
    <property type="entry name" value="NFYA"/>
</dbReference>
<dbReference type="SMART" id="SM00521">
    <property type="entry name" value="CBF"/>
    <property type="match status" value="1"/>
</dbReference>
<reference evidence="8" key="1">
    <citation type="journal article" date="2020" name="Cell">
        <title>Large-Scale Comparative Analyses of Tick Genomes Elucidate Their Genetic Diversity and Vector Capacities.</title>
        <authorList>
            <consortium name="Tick Genome and Microbiome Consortium (TIGMIC)"/>
            <person name="Jia N."/>
            <person name="Wang J."/>
            <person name="Shi W."/>
            <person name="Du L."/>
            <person name="Sun Y."/>
            <person name="Zhan W."/>
            <person name="Jiang J.F."/>
            <person name="Wang Q."/>
            <person name="Zhang B."/>
            <person name="Ji P."/>
            <person name="Bell-Sakyi L."/>
            <person name="Cui X.M."/>
            <person name="Yuan T.T."/>
            <person name="Jiang B.G."/>
            <person name="Yang W.F."/>
            <person name="Lam T.T."/>
            <person name="Chang Q.C."/>
            <person name="Ding S.J."/>
            <person name="Wang X.J."/>
            <person name="Zhu J.G."/>
            <person name="Ruan X.D."/>
            <person name="Zhao L."/>
            <person name="Wei J.T."/>
            <person name="Ye R.Z."/>
            <person name="Que T.C."/>
            <person name="Du C.H."/>
            <person name="Zhou Y.H."/>
            <person name="Cheng J.X."/>
            <person name="Dai P.F."/>
            <person name="Guo W.B."/>
            <person name="Han X.H."/>
            <person name="Huang E.J."/>
            <person name="Li L.F."/>
            <person name="Wei W."/>
            <person name="Gao Y.C."/>
            <person name="Liu J.Z."/>
            <person name="Shao H.Z."/>
            <person name="Wang X."/>
            <person name="Wang C.C."/>
            <person name="Yang T.C."/>
            <person name="Huo Q.B."/>
            <person name="Li W."/>
            <person name="Chen H.Y."/>
            <person name="Chen S.E."/>
            <person name="Zhou L.G."/>
            <person name="Ni X.B."/>
            <person name="Tian J.H."/>
            <person name="Sheng Y."/>
            <person name="Liu T."/>
            <person name="Pan Y.S."/>
            <person name="Xia L.Y."/>
            <person name="Li J."/>
            <person name="Zhao F."/>
            <person name="Cao W.C."/>
        </authorList>
    </citation>
    <scope>NUCLEOTIDE SEQUENCE</scope>
    <source>
        <strain evidence="8">Rsan-2018</strain>
    </source>
</reference>
<comment type="caution">
    <text evidence="8">The sequence shown here is derived from an EMBL/GenBank/DDBJ whole genome shotgun (WGS) entry which is preliminary data.</text>
</comment>
<feature type="compositionally biased region" description="Basic residues" evidence="7">
    <location>
        <begin position="278"/>
        <end position="292"/>
    </location>
</feature>
<evidence type="ECO:0000313" key="8">
    <source>
        <dbReference type="EMBL" id="KAH7968055.1"/>
    </source>
</evidence>
<evidence type="ECO:0000313" key="9">
    <source>
        <dbReference type="Proteomes" id="UP000821837"/>
    </source>
</evidence>
<keyword evidence="4 6" id="KW-0804">Transcription</keyword>
<dbReference type="AlphaFoldDB" id="A0A9D4T1I0"/>
<feature type="compositionally biased region" description="Polar residues" evidence="7">
    <location>
        <begin position="1"/>
        <end position="20"/>
    </location>
</feature>
<comment type="function">
    <text evidence="6">Component of the sequence-specific heterotrimeric transcription factor (NF-Y) which specifically recognizes a 5'-CCAAT-3' box motif found in the promoters of its target genes.</text>
</comment>
<dbReference type="Proteomes" id="UP000821837">
    <property type="component" value="Unassembled WGS sequence"/>
</dbReference>
<sequence>MQMEQYQVVSSVGASPSQGQPLAVASTDQQQQQVAVMQSLSGTPIAHVATAQPQVLQVSQGNGQAQLLQAGGQQIMVQTLPNGQTAAIQIQNQPGQQIPQLQVIPISQLQGQQGQQIIIQQPQQGQILQTSDGQTLVYQPVTVDGTNFVQGPGGIIQIPQVASAGAPQVMQAAQAAPQTITLPSSVGGGNIVMVEKFQQVMPNHNAVAAAQAANAGAATLQAVQRIPLPGATATATATPADVVEEEPLYVNAKQYHRILKRRQARARLEAEGRIPKERRKYLHESRHRHAMNRIRGEGGRFHSGSSRKDHGENSPGDTGSNQNSVDGSSQHDDVSNGLHSLEVLENQTAKYTFTVQNGLINVMPSELMVAGGDSN</sequence>
<evidence type="ECO:0000256" key="1">
    <source>
        <dbReference type="ARBA" id="ARBA00004123"/>
    </source>
</evidence>
<feature type="region of interest" description="Disordered" evidence="7">
    <location>
        <begin position="1"/>
        <end position="25"/>
    </location>
</feature>